<sequence length="174" mass="19525">MPFELSLRYSTPLSPITDVDEVLREFLRLVGYLPEGEEGRGAEGPIASSLAYRLVRECFLRDPNRPWYIEELTAVLKTSKPTVYRHVNKLKSLDLLEEVGGANHAGKGRKGYRIRYGNVAEAWNITEAHAQNALRRYRETVNHLQRLIEQGKTAPTPEKIAPASKAPSGRGGSR</sequence>
<accession>T0ZKL4</accession>
<gene>
    <name evidence="2" type="ORF">B1B_11885</name>
</gene>
<dbReference type="InterPro" id="IPR036390">
    <property type="entry name" value="WH_DNA-bd_sf"/>
</dbReference>
<dbReference type="Pfam" id="PF12840">
    <property type="entry name" value="HTH_20"/>
    <property type="match status" value="1"/>
</dbReference>
<evidence type="ECO:0000256" key="1">
    <source>
        <dbReference type="SAM" id="MobiDB-lite"/>
    </source>
</evidence>
<dbReference type="AlphaFoldDB" id="T0ZKL4"/>
<dbReference type="InterPro" id="IPR036388">
    <property type="entry name" value="WH-like_DNA-bd_sf"/>
</dbReference>
<protein>
    <submittedName>
        <fullName evidence="2">Uncharacterized protein</fullName>
    </submittedName>
</protein>
<comment type="caution">
    <text evidence="2">The sequence shown here is derived from an EMBL/GenBank/DDBJ whole genome shotgun (WGS) entry which is preliminary data.</text>
</comment>
<dbReference type="SUPFAM" id="SSF46785">
    <property type="entry name" value="Winged helix' DNA-binding domain"/>
    <property type="match status" value="1"/>
</dbReference>
<evidence type="ECO:0000313" key="2">
    <source>
        <dbReference type="EMBL" id="EQD48861.1"/>
    </source>
</evidence>
<name>T0ZKL4_9ZZZZ</name>
<proteinExistence type="predicted"/>
<reference evidence="2" key="2">
    <citation type="journal article" date="2014" name="ISME J.">
        <title>Microbial stratification in low pH oxic and suboxic macroscopic growths along an acid mine drainage.</title>
        <authorList>
            <person name="Mendez-Garcia C."/>
            <person name="Mesa V."/>
            <person name="Sprenger R.R."/>
            <person name="Richter M."/>
            <person name="Diez M.S."/>
            <person name="Solano J."/>
            <person name="Bargiela R."/>
            <person name="Golyshina O.V."/>
            <person name="Manteca A."/>
            <person name="Ramos J.L."/>
            <person name="Gallego J.R."/>
            <person name="Llorente I."/>
            <person name="Martins Dos Santos V.A."/>
            <person name="Jensen O.N."/>
            <person name="Pelaez A.I."/>
            <person name="Sanchez J."/>
            <person name="Ferrer M."/>
        </authorList>
    </citation>
    <scope>NUCLEOTIDE SEQUENCE</scope>
</reference>
<reference evidence="2" key="1">
    <citation type="submission" date="2013-08" db="EMBL/GenBank/DDBJ databases">
        <authorList>
            <person name="Mendez C."/>
            <person name="Richter M."/>
            <person name="Ferrer M."/>
            <person name="Sanchez J."/>
        </authorList>
    </citation>
    <scope>NUCLEOTIDE SEQUENCE</scope>
</reference>
<organism evidence="2">
    <name type="scientific">mine drainage metagenome</name>
    <dbReference type="NCBI Taxonomy" id="410659"/>
    <lineage>
        <taxon>unclassified sequences</taxon>
        <taxon>metagenomes</taxon>
        <taxon>ecological metagenomes</taxon>
    </lineage>
</organism>
<feature type="region of interest" description="Disordered" evidence="1">
    <location>
        <begin position="150"/>
        <end position="174"/>
    </location>
</feature>
<dbReference type="Gene3D" id="1.10.10.10">
    <property type="entry name" value="Winged helix-like DNA-binding domain superfamily/Winged helix DNA-binding domain"/>
    <property type="match status" value="1"/>
</dbReference>
<dbReference type="EMBL" id="AUZY01007756">
    <property type="protein sequence ID" value="EQD48861.1"/>
    <property type="molecule type" value="Genomic_DNA"/>
</dbReference>